<dbReference type="PRINTS" id="PR00598">
    <property type="entry name" value="HTHMARR"/>
</dbReference>
<dbReference type="Pfam" id="PF12802">
    <property type="entry name" value="MarR_2"/>
    <property type="match status" value="1"/>
</dbReference>
<gene>
    <name evidence="5" type="ORF">GCM10025862_34840</name>
</gene>
<dbReference type="PROSITE" id="PS01117">
    <property type="entry name" value="HTH_MARR_1"/>
    <property type="match status" value="1"/>
</dbReference>
<dbReference type="Proteomes" id="UP001157109">
    <property type="component" value="Unassembled WGS sequence"/>
</dbReference>
<dbReference type="InterPro" id="IPR039422">
    <property type="entry name" value="MarR/SlyA-like"/>
</dbReference>
<evidence type="ECO:0000259" key="4">
    <source>
        <dbReference type="PROSITE" id="PS50995"/>
    </source>
</evidence>
<proteinExistence type="predicted"/>
<evidence type="ECO:0000313" key="6">
    <source>
        <dbReference type="Proteomes" id="UP001157109"/>
    </source>
</evidence>
<keyword evidence="1" id="KW-0805">Transcription regulation</keyword>
<comment type="caution">
    <text evidence="5">The sequence shown here is derived from an EMBL/GenBank/DDBJ whole genome shotgun (WGS) entry which is preliminary data.</text>
</comment>
<keyword evidence="6" id="KW-1185">Reference proteome</keyword>
<keyword evidence="3" id="KW-0804">Transcription</keyword>
<dbReference type="PANTHER" id="PTHR33164:SF104">
    <property type="entry name" value="TRANSCRIPTIONAL REGULATORY PROTEIN"/>
    <property type="match status" value="1"/>
</dbReference>
<sequence length="159" mass="17431">MSSAPAERPDLAVTGAHAGWRPSEAIEALDTLLQVSDSTLPTLARRAHLSESEMRSLRHFVTEDLGPAELARVLGISSAAATGIVDRLEARGHVERLPHDTDRRRTVVRLTDSGMRETLTLLQPMFQGLADLDARLTDEERVVVTRFLRDATSALKALL</sequence>
<dbReference type="InterPro" id="IPR023187">
    <property type="entry name" value="Tscrpt_reg_MarR-type_CS"/>
</dbReference>
<name>A0ABQ6HSJ6_9MICO</name>
<dbReference type="PROSITE" id="PS50995">
    <property type="entry name" value="HTH_MARR_2"/>
    <property type="match status" value="1"/>
</dbReference>
<evidence type="ECO:0000256" key="2">
    <source>
        <dbReference type="ARBA" id="ARBA00023125"/>
    </source>
</evidence>
<dbReference type="PANTHER" id="PTHR33164">
    <property type="entry name" value="TRANSCRIPTIONAL REGULATOR, MARR FAMILY"/>
    <property type="match status" value="1"/>
</dbReference>
<evidence type="ECO:0000256" key="3">
    <source>
        <dbReference type="ARBA" id="ARBA00023163"/>
    </source>
</evidence>
<dbReference type="InterPro" id="IPR036388">
    <property type="entry name" value="WH-like_DNA-bd_sf"/>
</dbReference>
<feature type="domain" description="HTH marR-type" evidence="4">
    <location>
        <begin position="25"/>
        <end position="153"/>
    </location>
</feature>
<dbReference type="SMART" id="SM00347">
    <property type="entry name" value="HTH_MARR"/>
    <property type="match status" value="1"/>
</dbReference>
<dbReference type="InterPro" id="IPR036390">
    <property type="entry name" value="WH_DNA-bd_sf"/>
</dbReference>
<organism evidence="5 6">
    <name type="scientific">Arsenicicoccus piscis</name>
    <dbReference type="NCBI Taxonomy" id="673954"/>
    <lineage>
        <taxon>Bacteria</taxon>
        <taxon>Bacillati</taxon>
        <taxon>Actinomycetota</taxon>
        <taxon>Actinomycetes</taxon>
        <taxon>Micrococcales</taxon>
        <taxon>Intrasporangiaceae</taxon>
        <taxon>Arsenicicoccus</taxon>
    </lineage>
</organism>
<dbReference type="RefSeq" id="WP_241443391.1">
    <property type="nucleotide sequence ID" value="NZ_BSUJ01000001.1"/>
</dbReference>
<dbReference type="SUPFAM" id="SSF46785">
    <property type="entry name" value="Winged helix' DNA-binding domain"/>
    <property type="match status" value="1"/>
</dbReference>
<dbReference type="InterPro" id="IPR000835">
    <property type="entry name" value="HTH_MarR-typ"/>
</dbReference>
<evidence type="ECO:0000256" key="1">
    <source>
        <dbReference type="ARBA" id="ARBA00023015"/>
    </source>
</evidence>
<dbReference type="Gene3D" id="1.10.10.10">
    <property type="entry name" value="Winged helix-like DNA-binding domain superfamily/Winged helix DNA-binding domain"/>
    <property type="match status" value="1"/>
</dbReference>
<protein>
    <recommendedName>
        <fullName evidence="4">HTH marR-type domain-containing protein</fullName>
    </recommendedName>
</protein>
<keyword evidence="2" id="KW-0238">DNA-binding</keyword>
<dbReference type="EMBL" id="BSUJ01000001">
    <property type="protein sequence ID" value="GMA21463.1"/>
    <property type="molecule type" value="Genomic_DNA"/>
</dbReference>
<reference evidence="6" key="1">
    <citation type="journal article" date="2019" name="Int. J. Syst. Evol. Microbiol.">
        <title>The Global Catalogue of Microorganisms (GCM) 10K type strain sequencing project: providing services to taxonomists for standard genome sequencing and annotation.</title>
        <authorList>
            <consortium name="The Broad Institute Genomics Platform"/>
            <consortium name="The Broad Institute Genome Sequencing Center for Infectious Disease"/>
            <person name="Wu L."/>
            <person name="Ma J."/>
        </authorList>
    </citation>
    <scope>NUCLEOTIDE SEQUENCE [LARGE SCALE GENOMIC DNA]</scope>
    <source>
        <strain evidence="6">NBRC 105830</strain>
    </source>
</reference>
<evidence type="ECO:0000313" key="5">
    <source>
        <dbReference type="EMBL" id="GMA21463.1"/>
    </source>
</evidence>
<accession>A0ABQ6HSJ6</accession>